<accession>A0A392UGZ0</accession>
<evidence type="ECO:0000313" key="2">
    <source>
        <dbReference type="EMBL" id="MCI72712.1"/>
    </source>
</evidence>
<sequence length="50" mass="5600">KKKVLMATWDDPDGDEEVSNLALMAKAEAPGTDSDSEFEEDKNHKTNNYN</sequence>
<dbReference type="EMBL" id="LXQA010823775">
    <property type="protein sequence ID" value="MCI72712.1"/>
    <property type="molecule type" value="Genomic_DNA"/>
</dbReference>
<proteinExistence type="predicted"/>
<feature type="region of interest" description="Disordered" evidence="1">
    <location>
        <begin position="27"/>
        <end position="50"/>
    </location>
</feature>
<keyword evidence="3" id="KW-1185">Reference proteome</keyword>
<evidence type="ECO:0000256" key="1">
    <source>
        <dbReference type="SAM" id="MobiDB-lite"/>
    </source>
</evidence>
<evidence type="ECO:0000313" key="3">
    <source>
        <dbReference type="Proteomes" id="UP000265520"/>
    </source>
</evidence>
<feature type="non-terminal residue" evidence="2">
    <location>
        <position position="1"/>
    </location>
</feature>
<reference evidence="2 3" key="1">
    <citation type="journal article" date="2018" name="Front. Plant Sci.">
        <title>Red Clover (Trifolium pratense) and Zigzag Clover (T. medium) - A Picture of Genomic Similarities and Differences.</title>
        <authorList>
            <person name="Dluhosova J."/>
            <person name="Istvanek J."/>
            <person name="Nedelnik J."/>
            <person name="Repkova J."/>
        </authorList>
    </citation>
    <scope>NUCLEOTIDE SEQUENCE [LARGE SCALE GENOMIC DNA]</scope>
    <source>
        <strain evidence="3">cv. 10/8</strain>
        <tissue evidence="2">Leaf</tissue>
    </source>
</reference>
<dbReference type="Proteomes" id="UP000265520">
    <property type="component" value="Unassembled WGS sequence"/>
</dbReference>
<protein>
    <submittedName>
        <fullName evidence="2">Uncharacterized protein</fullName>
    </submittedName>
</protein>
<name>A0A392UGZ0_9FABA</name>
<dbReference type="AlphaFoldDB" id="A0A392UGZ0"/>
<organism evidence="2 3">
    <name type="scientific">Trifolium medium</name>
    <dbReference type="NCBI Taxonomy" id="97028"/>
    <lineage>
        <taxon>Eukaryota</taxon>
        <taxon>Viridiplantae</taxon>
        <taxon>Streptophyta</taxon>
        <taxon>Embryophyta</taxon>
        <taxon>Tracheophyta</taxon>
        <taxon>Spermatophyta</taxon>
        <taxon>Magnoliopsida</taxon>
        <taxon>eudicotyledons</taxon>
        <taxon>Gunneridae</taxon>
        <taxon>Pentapetalae</taxon>
        <taxon>rosids</taxon>
        <taxon>fabids</taxon>
        <taxon>Fabales</taxon>
        <taxon>Fabaceae</taxon>
        <taxon>Papilionoideae</taxon>
        <taxon>50 kb inversion clade</taxon>
        <taxon>NPAAA clade</taxon>
        <taxon>Hologalegina</taxon>
        <taxon>IRL clade</taxon>
        <taxon>Trifolieae</taxon>
        <taxon>Trifolium</taxon>
    </lineage>
</organism>
<comment type="caution">
    <text evidence="2">The sequence shown here is derived from an EMBL/GenBank/DDBJ whole genome shotgun (WGS) entry which is preliminary data.</text>
</comment>